<dbReference type="PROSITE" id="PS00282">
    <property type="entry name" value="KAZAL_1"/>
    <property type="match status" value="2"/>
</dbReference>
<keyword evidence="7" id="KW-0732">Signal</keyword>
<dbReference type="InterPro" id="IPR001239">
    <property type="entry name" value="Prot_inh_Kazal-m"/>
</dbReference>
<dbReference type="STRING" id="94827.A0A099Z4G1"/>
<keyword evidence="4" id="KW-0722">Serine protease inhibitor</keyword>
<evidence type="ECO:0000256" key="5">
    <source>
        <dbReference type="ARBA" id="ARBA00023157"/>
    </source>
</evidence>
<name>A0A099Z4G1_TINGU</name>
<feature type="domain" description="Kazal-like" evidence="8">
    <location>
        <begin position="88"/>
        <end position="148"/>
    </location>
</feature>
<keyword evidence="2" id="KW-0964">Secreted</keyword>
<keyword evidence="6" id="KW-0325">Glycoprotein</keyword>
<keyword evidence="10" id="KW-1185">Reference proteome</keyword>
<evidence type="ECO:0000256" key="4">
    <source>
        <dbReference type="ARBA" id="ARBA00022900"/>
    </source>
</evidence>
<dbReference type="CDD" id="cd00104">
    <property type="entry name" value="KAZAL_FS"/>
    <property type="match status" value="1"/>
</dbReference>
<feature type="chain" id="PRO_5001965653" evidence="7">
    <location>
        <begin position="24"/>
        <end position="189"/>
    </location>
</feature>
<gene>
    <name evidence="9" type="ORF">N309_06522</name>
</gene>
<dbReference type="InterPro" id="IPR036058">
    <property type="entry name" value="Kazal_dom_sf"/>
</dbReference>
<protein>
    <submittedName>
        <fullName evidence="9">Ovomucoid</fullName>
    </submittedName>
</protein>
<keyword evidence="5" id="KW-1015">Disulfide bond</keyword>
<evidence type="ECO:0000313" key="10">
    <source>
        <dbReference type="Proteomes" id="UP000053641"/>
    </source>
</evidence>
<dbReference type="FunFam" id="3.30.60.30:FF:000036">
    <property type="entry name" value="Ovomucoid"/>
    <property type="match status" value="2"/>
</dbReference>
<organism evidence="9 10">
    <name type="scientific">Tinamus guttatus</name>
    <name type="common">White-throated tinamou</name>
    <dbReference type="NCBI Taxonomy" id="94827"/>
    <lineage>
        <taxon>Eukaryota</taxon>
        <taxon>Metazoa</taxon>
        <taxon>Chordata</taxon>
        <taxon>Craniata</taxon>
        <taxon>Vertebrata</taxon>
        <taxon>Euteleostomi</taxon>
        <taxon>Archelosauria</taxon>
        <taxon>Archosauria</taxon>
        <taxon>Dinosauria</taxon>
        <taxon>Saurischia</taxon>
        <taxon>Theropoda</taxon>
        <taxon>Coelurosauria</taxon>
        <taxon>Aves</taxon>
        <taxon>Palaeognathae</taxon>
        <taxon>Tinamiformes</taxon>
        <taxon>Tinamidae</taxon>
        <taxon>Tinamus</taxon>
    </lineage>
</organism>
<evidence type="ECO:0000259" key="8">
    <source>
        <dbReference type="PROSITE" id="PS51465"/>
    </source>
</evidence>
<feature type="signal peptide" evidence="7">
    <location>
        <begin position="1"/>
        <end position="23"/>
    </location>
</feature>
<dbReference type="SMART" id="SM00280">
    <property type="entry name" value="KAZAL"/>
    <property type="match status" value="3"/>
</dbReference>
<dbReference type="InterPro" id="IPR002350">
    <property type="entry name" value="Kazal_dom"/>
</dbReference>
<dbReference type="PANTHER" id="PTHR21312:SF28">
    <property type="entry name" value="OVOINHIBITOR-RELATED"/>
    <property type="match status" value="1"/>
</dbReference>
<dbReference type="AlphaFoldDB" id="A0A099Z4G1"/>
<comment type="subcellular location">
    <subcellularLocation>
        <location evidence="1">Secreted</location>
    </subcellularLocation>
</comment>
<accession>A0A099Z4G1</accession>
<dbReference type="SUPFAM" id="SSF100895">
    <property type="entry name" value="Kazal-type serine protease inhibitors"/>
    <property type="match status" value="3"/>
</dbReference>
<dbReference type="EMBL" id="KL889277">
    <property type="protein sequence ID" value="KGL76587.1"/>
    <property type="molecule type" value="Genomic_DNA"/>
</dbReference>
<proteinExistence type="predicted"/>
<dbReference type="PRINTS" id="PR00290">
    <property type="entry name" value="KAZALINHBTR"/>
</dbReference>
<keyword evidence="3" id="KW-0646">Protease inhibitor</keyword>
<evidence type="ECO:0000256" key="1">
    <source>
        <dbReference type="ARBA" id="ARBA00004613"/>
    </source>
</evidence>
<dbReference type="Proteomes" id="UP000053641">
    <property type="component" value="Unassembled WGS sequence"/>
</dbReference>
<evidence type="ECO:0000256" key="6">
    <source>
        <dbReference type="ARBA" id="ARBA00023180"/>
    </source>
</evidence>
<dbReference type="GO" id="GO:0005576">
    <property type="term" value="C:extracellular region"/>
    <property type="evidence" value="ECO:0007669"/>
    <property type="project" value="UniProtKB-SubCell"/>
</dbReference>
<dbReference type="Gene3D" id="3.30.60.30">
    <property type="match status" value="3"/>
</dbReference>
<dbReference type="PANTHER" id="PTHR21312">
    <property type="entry name" value="SERINE PROTEASE INHIBITOR"/>
    <property type="match status" value="1"/>
</dbReference>
<dbReference type="GO" id="GO:0004867">
    <property type="term" value="F:serine-type endopeptidase inhibitor activity"/>
    <property type="evidence" value="ECO:0007669"/>
    <property type="project" value="UniProtKB-KW"/>
</dbReference>
<reference evidence="9 10" key="1">
    <citation type="submission" date="2014-06" db="EMBL/GenBank/DDBJ databases">
        <title>Genome evolution of avian class.</title>
        <authorList>
            <person name="Zhang G."/>
            <person name="Li C."/>
        </authorList>
    </citation>
    <scope>NUCLEOTIDE SEQUENCE [LARGE SCALE GENOMIC DNA]</scope>
    <source>
        <strain evidence="9">BGI_N309</strain>
    </source>
</reference>
<sequence>MTMASVFALLSLALCCFPDTAFGVEVDCSRYPNTTNDEGKEVPLCPKAPSPVCGSNGVTYSSECLLCAYNVEYGTNINKDHDGECKVDCSKYSNVTDEDGKEVPRCNKIYNPVCGTDGVTYDNECVLCAHNVEKGASVGKKFDGDCKKQSVTVDCSGYPKPACTAEYFPLCGSDNQTYSNKCAFCNAAV</sequence>
<feature type="non-terminal residue" evidence="9">
    <location>
        <position position="189"/>
    </location>
</feature>
<feature type="domain" description="Kazal-like" evidence="8">
    <location>
        <begin position="149"/>
        <end position="189"/>
    </location>
</feature>
<evidence type="ECO:0000313" key="9">
    <source>
        <dbReference type="EMBL" id="KGL76587.1"/>
    </source>
</evidence>
<dbReference type="PROSITE" id="PS51465">
    <property type="entry name" value="KAZAL_2"/>
    <property type="match status" value="3"/>
</dbReference>
<feature type="domain" description="Kazal-like" evidence="8">
    <location>
        <begin position="22"/>
        <end position="87"/>
    </location>
</feature>
<evidence type="ECO:0000256" key="3">
    <source>
        <dbReference type="ARBA" id="ARBA00022690"/>
    </source>
</evidence>
<evidence type="ECO:0000256" key="7">
    <source>
        <dbReference type="SAM" id="SignalP"/>
    </source>
</evidence>
<dbReference type="Pfam" id="PF00050">
    <property type="entry name" value="Kazal_1"/>
    <property type="match status" value="3"/>
</dbReference>
<evidence type="ECO:0000256" key="2">
    <source>
        <dbReference type="ARBA" id="ARBA00022525"/>
    </source>
</evidence>